<dbReference type="eggNOG" id="ENOG5032U5Y">
    <property type="taxonomic scope" value="Bacteria"/>
</dbReference>
<dbReference type="AlphaFoldDB" id="B8FEX4"/>
<feature type="chain" id="PRO_5002872099" description="Phytase-like domain-containing protein" evidence="1">
    <location>
        <begin position="25"/>
        <end position="337"/>
    </location>
</feature>
<proteinExistence type="predicted"/>
<feature type="signal peptide" evidence="1">
    <location>
        <begin position="1"/>
        <end position="24"/>
    </location>
</feature>
<name>B8FEX4_DESAL</name>
<organism evidence="2 3">
    <name type="scientific">Desulfatibacillum aliphaticivorans</name>
    <dbReference type="NCBI Taxonomy" id="218208"/>
    <lineage>
        <taxon>Bacteria</taxon>
        <taxon>Pseudomonadati</taxon>
        <taxon>Thermodesulfobacteriota</taxon>
        <taxon>Desulfobacteria</taxon>
        <taxon>Desulfobacterales</taxon>
        <taxon>Desulfatibacillaceae</taxon>
        <taxon>Desulfatibacillum</taxon>
    </lineage>
</organism>
<protein>
    <recommendedName>
        <fullName evidence="4">Phytase-like domain-containing protein</fullName>
    </recommendedName>
</protein>
<sequence>MQKAFPLLIFSAILFLLLPAGAFADEIPPAQAASVKEIPLEGPASSPKAEFSGMDWHNERLILLPQYPEKFKHEGSPSLFAIPKTRILSYLNGTASEPIWPEQISFDMASVKKAVEKISGRRGWQGFEAIAFSGHEAVFSIEAHGPHGMMGFLVRGRFKNEGTHITLDEKSLTSIPMPVQISNKAYEAIFTADGKVYAIYEANGLHDNPSPQVQVFDIYGESGLRYLGALPFPPAEYRITDITAWRKGEPLTAVNYYFPGDKKTLDPIPDPKGPVEQLVFFSFDGKAIAKRPEPPMTLINRTGKPRNWEGIAPLDDRGYLLVTDKWPTTILAFVPRQ</sequence>
<evidence type="ECO:0000313" key="3">
    <source>
        <dbReference type="Proteomes" id="UP000000739"/>
    </source>
</evidence>
<gene>
    <name evidence="2" type="ordered locus">Dalk_1955</name>
</gene>
<evidence type="ECO:0000256" key="1">
    <source>
        <dbReference type="SAM" id="SignalP"/>
    </source>
</evidence>
<dbReference type="KEGG" id="dal:Dalk_1955"/>
<accession>B8FEX4</accession>
<dbReference type="Proteomes" id="UP000000739">
    <property type="component" value="Chromosome"/>
</dbReference>
<dbReference type="HOGENOM" id="CLU_828264_0_0_7"/>
<evidence type="ECO:0000313" key="2">
    <source>
        <dbReference type="EMBL" id="ACL03651.1"/>
    </source>
</evidence>
<dbReference type="RefSeq" id="WP_012611080.1">
    <property type="nucleotide sequence ID" value="NC_011768.1"/>
</dbReference>
<keyword evidence="3" id="KW-1185">Reference proteome</keyword>
<reference evidence="2 3" key="1">
    <citation type="journal article" date="2012" name="Environ. Microbiol.">
        <title>The genome sequence of Desulfatibacillum alkenivorans AK-01: a blueprint for anaerobic alkane oxidation.</title>
        <authorList>
            <person name="Callaghan A.V."/>
            <person name="Morris B.E."/>
            <person name="Pereira I.A."/>
            <person name="McInerney M.J."/>
            <person name="Austin R.N."/>
            <person name="Groves J.T."/>
            <person name="Kukor J.J."/>
            <person name="Suflita J.M."/>
            <person name="Young L.Y."/>
            <person name="Zylstra G.J."/>
            <person name="Wawrik B."/>
        </authorList>
    </citation>
    <scope>NUCLEOTIDE SEQUENCE [LARGE SCALE GENOMIC DNA]</scope>
    <source>
        <strain evidence="2 3">AK-01</strain>
    </source>
</reference>
<evidence type="ECO:0008006" key="4">
    <source>
        <dbReference type="Google" id="ProtNLM"/>
    </source>
</evidence>
<keyword evidence="1" id="KW-0732">Signal</keyword>
<dbReference type="EMBL" id="CP001322">
    <property type="protein sequence ID" value="ACL03651.1"/>
    <property type="molecule type" value="Genomic_DNA"/>
</dbReference>